<reference evidence="1 2" key="1">
    <citation type="journal article" date="2019" name="Int. J. Syst. Evol. Microbiol.">
        <title>The Global Catalogue of Microorganisms (GCM) 10K type strain sequencing project: providing services to taxonomists for standard genome sequencing and annotation.</title>
        <authorList>
            <consortium name="The Broad Institute Genomics Platform"/>
            <consortium name="The Broad Institute Genome Sequencing Center for Infectious Disease"/>
            <person name="Wu L."/>
            <person name="Ma J."/>
        </authorList>
    </citation>
    <scope>NUCLEOTIDE SEQUENCE [LARGE SCALE GENOMIC DNA]</scope>
    <source>
        <strain evidence="1 2">JCM 6307</strain>
    </source>
</reference>
<organism evidence="1 2">
    <name type="scientific">Streptomyces thermolineatus</name>
    <dbReference type="NCBI Taxonomy" id="44033"/>
    <lineage>
        <taxon>Bacteria</taxon>
        <taxon>Bacillati</taxon>
        <taxon>Actinomycetota</taxon>
        <taxon>Actinomycetes</taxon>
        <taxon>Kitasatosporales</taxon>
        <taxon>Streptomycetaceae</taxon>
        <taxon>Streptomyces</taxon>
    </lineage>
</organism>
<evidence type="ECO:0000313" key="2">
    <source>
        <dbReference type="Proteomes" id="UP001501358"/>
    </source>
</evidence>
<dbReference type="RefSeq" id="WP_344381720.1">
    <property type="nucleotide sequence ID" value="NZ_BAAATA010000003.1"/>
</dbReference>
<evidence type="ECO:0000313" key="1">
    <source>
        <dbReference type="EMBL" id="GAA2474549.1"/>
    </source>
</evidence>
<comment type="caution">
    <text evidence="1">The sequence shown here is derived from an EMBL/GenBank/DDBJ whole genome shotgun (WGS) entry which is preliminary data.</text>
</comment>
<dbReference type="EMBL" id="BAAATA010000003">
    <property type="protein sequence ID" value="GAA2474549.1"/>
    <property type="molecule type" value="Genomic_DNA"/>
</dbReference>
<accession>A0ABN3KYI7</accession>
<keyword evidence="2" id="KW-1185">Reference proteome</keyword>
<sequence>MEKTRLEELLAVAVRDGKCPEDVMRATEKGWNVQTGAVTRADLLRSYRRRLGRTQEGSPLREQTQRLVSLLEESSDDELTMIGVTGDAGGYEMFLADTQEERILFWMNMFSR</sequence>
<protein>
    <submittedName>
        <fullName evidence="1">Uncharacterized protein</fullName>
    </submittedName>
</protein>
<proteinExistence type="predicted"/>
<dbReference type="Proteomes" id="UP001501358">
    <property type="component" value="Unassembled WGS sequence"/>
</dbReference>
<name>A0ABN3KYI7_9ACTN</name>
<gene>
    <name evidence="1" type="ORF">GCM10010406_08250</name>
</gene>